<dbReference type="VEuPathDB" id="FungiDB:RhiirFUN_002577"/>
<evidence type="ECO:0000256" key="1">
    <source>
        <dbReference type="SAM" id="Phobius"/>
    </source>
</evidence>
<proteinExistence type="predicted"/>
<accession>A0A915ZKH4</accession>
<keyword evidence="1" id="KW-0472">Membrane</keyword>
<feature type="transmembrane region" description="Helical" evidence="1">
    <location>
        <begin position="33"/>
        <end position="56"/>
    </location>
</feature>
<protein>
    <submittedName>
        <fullName evidence="2">Uncharacterized protein</fullName>
    </submittedName>
</protein>
<dbReference type="EMBL" id="CAGKOT010000041">
    <property type="protein sequence ID" value="CAB5379945.1"/>
    <property type="molecule type" value="Genomic_DNA"/>
</dbReference>
<dbReference type="AlphaFoldDB" id="A0A915ZKH4"/>
<name>A0A915ZKH4_9GLOM</name>
<comment type="caution">
    <text evidence="2">The sequence shown here is derived from an EMBL/GenBank/DDBJ whole genome shotgun (WGS) entry which is preliminary data.</text>
</comment>
<reference evidence="2" key="1">
    <citation type="submission" date="2020-05" db="EMBL/GenBank/DDBJ databases">
        <authorList>
            <person name="Rincon C."/>
            <person name="Sanders R I."/>
            <person name="Robbins C."/>
            <person name="Chaturvedi A."/>
        </authorList>
    </citation>
    <scope>NUCLEOTIDE SEQUENCE</scope>
    <source>
        <strain evidence="2">CHB12</strain>
    </source>
</reference>
<evidence type="ECO:0000313" key="2">
    <source>
        <dbReference type="EMBL" id="CAB5379945.1"/>
    </source>
</evidence>
<gene>
    <name evidence="2" type="ORF">CHRIB12_LOCUS16878</name>
</gene>
<dbReference type="Proteomes" id="UP000684084">
    <property type="component" value="Unassembled WGS sequence"/>
</dbReference>
<keyword evidence="1" id="KW-1133">Transmembrane helix</keyword>
<dbReference type="OrthoDB" id="10270377at2759"/>
<organism evidence="2 3">
    <name type="scientific">Rhizophagus irregularis</name>
    <dbReference type="NCBI Taxonomy" id="588596"/>
    <lineage>
        <taxon>Eukaryota</taxon>
        <taxon>Fungi</taxon>
        <taxon>Fungi incertae sedis</taxon>
        <taxon>Mucoromycota</taxon>
        <taxon>Glomeromycotina</taxon>
        <taxon>Glomeromycetes</taxon>
        <taxon>Glomerales</taxon>
        <taxon>Glomeraceae</taxon>
        <taxon>Rhizophagus</taxon>
    </lineage>
</organism>
<evidence type="ECO:0000313" key="3">
    <source>
        <dbReference type="Proteomes" id="UP000684084"/>
    </source>
</evidence>
<keyword evidence="1" id="KW-0812">Transmembrane</keyword>
<sequence length="97" mass="11596">MSCISLSEIQIKDPVQLIRRYNPLQYIEVIIPFIRRQCCFTFLFSCFHGLILRLLFYASKQKTNHRGIRVDQQATQPKFLLILMENQTLHFLFLPIH</sequence>